<dbReference type="RefSeq" id="WP_059746848.1">
    <property type="nucleotide sequence ID" value="NZ_LRDC01000040.1"/>
</dbReference>
<gene>
    <name evidence="1" type="ORF">AWJ07_07395</name>
</gene>
<dbReference type="Proteomes" id="UP000055702">
    <property type="component" value="Unassembled WGS sequence"/>
</dbReference>
<evidence type="ECO:0000313" key="2">
    <source>
        <dbReference type="Proteomes" id="UP000055702"/>
    </source>
</evidence>
<name>A0A106BXT5_SHEFR</name>
<dbReference type="AlphaFoldDB" id="A0A106BXT5"/>
<organism evidence="1">
    <name type="scientific">Shewanella frigidimarina</name>
    <dbReference type="NCBI Taxonomy" id="56812"/>
    <lineage>
        <taxon>Bacteria</taxon>
        <taxon>Pseudomonadati</taxon>
        <taxon>Pseudomonadota</taxon>
        <taxon>Gammaproteobacteria</taxon>
        <taxon>Alteromonadales</taxon>
        <taxon>Shewanellaceae</taxon>
        <taxon>Shewanella</taxon>
    </lineage>
</organism>
<reference evidence="1 2" key="1">
    <citation type="submission" date="2016-01" db="EMBL/GenBank/DDBJ databases">
        <title>Draft genome of the antarctic isolate Shewanella frigidimarina Ag06-30.</title>
        <authorList>
            <person name="Parmeciano Di Noto G."/>
            <person name="Vazquez S."/>
            <person name="Mac Cormack W."/>
            <person name="Iriarte A."/>
            <person name="Quiroga C."/>
        </authorList>
    </citation>
    <scope>NUCLEOTIDE SEQUENCE [LARGE SCALE GENOMIC DNA]</scope>
    <source>
        <strain evidence="1 2">Ag06-30</strain>
    </source>
</reference>
<evidence type="ECO:0000313" key="1">
    <source>
        <dbReference type="EMBL" id="KVX00571.1"/>
    </source>
</evidence>
<comment type="caution">
    <text evidence="1">The sequence shown here is derived from an EMBL/GenBank/DDBJ whole genome shotgun (WGS) entry which is preliminary data.</text>
</comment>
<proteinExistence type="predicted"/>
<accession>A0A106BXT5</accession>
<protein>
    <submittedName>
        <fullName evidence="1">Uncharacterized protein</fullName>
    </submittedName>
</protein>
<sequence length="70" mass="7964">MCDNSYTEVVEDTIDGFDIYIEPNPDQYRGGYIWSASKNNEELDTGLVFSIDNAFEDIFDNINSNQNSSL</sequence>
<dbReference type="EMBL" id="LRDC01000040">
    <property type="protein sequence ID" value="KVX00571.1"/>
    <property type="molecule type" value="Genomic_DNA"/>
</dbReference>